<name>A0A0N0MFB0_9PROT</name>
<dbReference type="AlphaFoldDB" id="A0A0N0MFB0"/>
<keyword evidence="1" id="KW-0812">Transmembrane</keyword>
<keyword evidence="1" id="KW-0472">Membrane</keyword>
<dbReference type="Proteomes" id="UP000031553">
    <property type="component" value="Unassembled WGS sequence"/>
</dbReference>
<protein>
    <submittedName>
        <fullName evidence="2">Uncharacterized protein</fullName>
    </submittedName>
</protein>
<evidence type="ECO:0000313" key="3">
    <source>
        <dbReference type="Proteomes" id="UP000031553"/>
    </source>
</evidence>
<proteinExistence type="predicted"/>
<evidence type="ECO:0000313" key="2">
    <source>
        <dbReference type="EMBL" id="KPH86564.1"/>
    </source>
</evidence>
<keyword evidence="1" id="KW-1133">Transmembrane helix</keyword>
<accession>A0A0N0MFB0</accession>
<feature type="transmembrane region" description="Helical" evidence="1">
    <location>
        <begin position="86"/>
        <end position="108"/>
    </location>
</feature>
<reference evidence="2 3" key="1">
    <citation type="submission" date="2015-07" db="EMBL/GenBank/DDBJ databases">
        <title>Draft Genome Sequence of Komagataeibacter intermedius Strain AF2, Isolated from Kombucha Tea.</title>
        <authorList>
            <person name="Santos R.A."/>
            <person name="Berretta A.A."/>
            <person name="Barud H.S."/>
            <person name="Ribeiro S.J."/>
            <person name="Gonzalez-Garcia L.N."/>
            <person name="Zucchi T.D."/>
            <person name="Goldman G.H."/>
            <person name="Riano-Pachon D.M."/>
        </authorList>
    </citation>
    <scope>NUCLEOTIDE SEQUENCE [LARGE SCALE GENOMIC DNA]</scope>
    <source>
        <strain evidence="2 3">AF2</strain>
    </source>
</reference>
<feature type="transmembrane region" description="Helical" evidence="1">
    <location>
        <begin position="49"/>
        <end position="74"/>
    </location>
</feature>
<dbReference type="EMBL" id="JUFX02000197">
    <property type="protein sequence ID" value="KPH86564.1"/>
    <property type="molecule type" value="Genomic_DNA"/>
</dbReference>
<evidence type="ECO:0000256" key="1">
    <source>
        <dbReference type="SAM" id="Phobius"/>
    </source>
</evidence>
<feature type="transmembrane region" description="Helical" evidence="1">
    <location>
        <begin position="207"/>
        <end position="226"/>
    </location>
</feature>
<comment type="caution">
    <text evidence="2">The sequence shown here is derived from an EMBL/GenBank/DDBJ whole genome shotgun (WGS) entry which is preliminary data.</text>
</comment>
<gene>
    <name evidence="2" type="ORF">GLUCOINTEAF2_0202661</name>
</gene>
<organism evidence="2 3">
    <name type="scientific">Komagataeibacter intermedius AF2</name>
    <dbReference type="NCBI Taxonomy" id="1458464"/>
    <lineage>
        <taxon>Bacteria</taxon>
        <taxon>Pseudomonadati</taxon>
        <taxon>Pseudomonadota</taxon>
        <taxon>Alphaproteobacteria</taxon>
        <taxon>Acetobacterales</taxon>
        <taxon>Acetobacteraceae</taxon>
        <taxon>Komagataeibacter</taxon>
    </lineage>
</organism>
<feature type="transmembrane region" description="Helical" evidence="1">
    <location>
        <begin position="178"/>
        <end position="195"/>
    </location>
</feature>
<sequence>MLHSLLHIIPRKTQQILTTEDLLSEPLAIIIGEVVRETMPDRRSNREKWIIKFLCIFVPFGLNVPILFKLLLFSPWFKKESETYPIIPLTFFVVSIVSLLLCVVGIFFSLKMILGIFRDVHKWPLHYAEKEFEADRSYIIRLKRSALVDLQTARRTYGRKFNGLTARATLLGGDATKVGLGPLAAGMAFSAWQLTMKGQTLDKWPSFFWMAIIIAASFSFLSFFVVGSTEKRVRVLDLLDLAIEERKTAEGP</sequence>